<dbReference type="GO" id="GO:0035731">
    <property type="term" value="F:dinitrosyl-iron complex binding"/>
    <property type="evidence" value="ECO:0007669"/>
    <property type="project" value="Ensembl"/>
</dbReference>
<dbReference type="Gene3D" id="1.20.1050.10">
    <property type="match status" value="1"/>
</dbReference>
<evidence type="ECO:0000259" key="8">
    <source>
        <dbReference type="PROSITE" id="PS50405"/>
    </source>
</evidence>
<evidence type="ECO:0000256" key="6">
    <source>
        <dbReference type="SAM" id="MobiDB-lite"/>
    </source>
</evidence>
<feature type="compositionally biased region" description="Polar residues" evidence="6">
    <location>
        <begin position="154"/>
        <end position="167"/>
    </location>
</feature>
<reference evidence="9" key="2">
    <citation type="submission" date="2025-08" db="UniProtKB">
        <authorList>
            <consortium name="Ensembl"/>
        </authorList>
    </citation>
    <scope>IDENTIFICATION</scope>
</reference>
<dbReference type="GO" id="GO:0005829">
    <property type="term" value="C:cytosol"/>
    <property type="evidence" value="ECO:0000318"/>
    <property type="project" value="GO_Central"/>
</dbReference>
<dbReference type="InterPro" id="IPR003082">
    <property type="entry name" value="GST_pi"/>
</dbReference>
<dbReference type="SFLD" id="SFLDS00019">
    <property type="entry name" value="Glutathione_Transferase_(cytos"/>
    <property type="match status" value="1"/>
</dbReference>
<evidence type="ECO:0000256" key="1">
    <source>
        <dbReference type="ARBA" id="ARBA00007297"/>
    </source>
</evidence>
<reference evidence="9" key="3">
    <citation type="submission" date="2025-09" db="UniProtKB">
        <authorList>
            <consortium name="Ensembl"/>
        </authorList>
    </citation>
    <scope>IDENTIFICATION</scope>
</reference>
<dbReference type="Pfam" id="PF00043">
    <property type="entry name" value="GST_C"/>
    <property type="match status" value="1"/>
</dbReference>
<dbReference type="PANTHER" id="PTHR11571">
    <property type="entry name" value="GLUTATHIONE S-TRANSFERASE"/>
    <property type="match status" value="1"/>
</dbReference>
<dbReference type="GO" id="GO:0006805">
    <property type="term" value="P:xenobiotic metabolic process"/>
    <property type="evidence" value="ECO:0007669"/>
    <property type="project" value="Ensembl"/>
</dbReference>
<dbReference type="InterPro" id="IPR010987">
    <property type="entry name" value="Glutathione-S-Trfase_C-like"/>
</dbReference>
<dbReference type="GO" id="GO:0071638">
    <property type="term" value="P:negative regulation of monocyte chemotactic protein-1 production"/>
    <property type="evidence" value="ECO:0007669"/>
    <property type="project" value="Ensembl"/>
</dbReference>
<dbReference type="Bgee" id="ENSMODG00000041139">
    <property type="expression patterns" value="Expressed in adult mammalian kidney and 19 other cell types or tissues"/>
</dbReference>
<dbReference type="Ensembl" id="ENSMODT00000083057.1">
    <property type="protein sequence ID" value="ENSMODP00000055429.1"/>
    <property type="gene ID" value="ENSMODG00000041139.1"/>
</dbReference>
<dbReference type="GO" id="GO:0032720">
    <property type="term" value="P:negative regulation of tumor necrosis factor production"/>
    <property type="evidence" value="ECO:0007669"/>
    <property type="project" value="Ensembl"/>
</dbReference>
<dbReference type="GO" id="GO:0051122">
    <property type="term" value="P:hepoxilin biosynthetic process"/>
    <property type="evidence" value="ECO:0007669"/>
    <property type="project" value="Ensembl"/>
</dbReference>
<dbReference type="SUPFAM" id="SSF52833">
    <property type="entry name" value="Thioredoxin-like"/>
    <property type="match status" value="1"/>
</dbReference>
<dbReference type="PANTHER" id="PTHR11571:SF141">
    <property type="entry name" value="GLUTATHIONE S-TRANSFERASE"/>
    <property type="match status" value="1"/>
</dbReference>
<name>A0A5F8H7A5_MONDO</name>
<evidence type="ECO:0000256" key="4">
    <source>
        <dbReference type="ARBA" id="ARBA00022679"/>
    </source>
</evidence>
<dbReference type="STRING" id="13616.ENSMODP00000055429"/>
<dbReference type="GO" id="GO:0006693">
    <property type="term" value="P:prostaglandin metabolic process"/>
    <property type="evidence" value="ECO:0007669"/>
    <property type="project" value="Ensembl"/>
</dbReference>
<dbReference type="GO" id="GO:0046329">
    <property type="term" value="P:negative regulation of JNK cascade"/>
    <property type="evidence" value="ECO:0007669"/>
    <property type="project" value="Ensembl"/>
</dbReference>
<evidence type="ECO:0000259" key="7">
    <source>
        <dbReference type="PROSITE" id="PS50404"/>
    </source>
</evidence>
<dbReference type="GO" id="GO:0097057">
    <property type="term" value="C:TRAF2-GSTP1 complex"/>
    <property type="evidence" value="ECO:0007669"/>
    <property type="project" value="Ensembl"/>
</dbReference>
<dbReference type="InterPro" id="IPR004046">
    <property type="entry name" value="GST_C"/>
</dbReference>
<dbReference type="GO" id="GO:1901687">
    <property type="term" value="P:glutathione derivative biosynthetic process"/>
    <property type="evidence" value="ECO:0007669"/>
    <property type="project" value="Ensembl"/>
</dbReference>
<dbReference type="AlphaFoldDB" id="A0A5F8H7A5"/>
<dbReference type="FunFam" id="1.20.1050.10:FF:000047">
    <property type="entry name" value="Glutathione S-transferase P"/>
    <property type="match status" value="1"/>
</dbReference>
<dbReference type="InterPro" id="IPR040079">
    <property type="entry name" value="Glutathione_S-Trfase"/>
</dbReference>
<dbReference type="InterPro" id="IPR036282">
    <property type="entry name" value="Glutathione-S-Trfase_C_sf"/>
</dbReference>
<comment type="similarity">
    <text evidence="1">Belongs to the GST superfamily. Pi family.</text>
</comment>
<evidence type="ECO:0000256" key="2">
    <source>
        <dbReference type="ARBA" id="ARBA00011738"/>
    </source>
</evidence>
<evidence type="ECO:0000256" key="5">
    <source>
        <dbReference type="ARBA" id="ARBA00032759"/>
    </source>
</evidence>
<dbReference type="EC" id="2.5.1.18" evidence="3"/>
<dbReference type="GO" id="GO:0005504">
    <property type="term" value="F:fatty acid binding"/>
    <property type="evidence" value="ECO:0007669"/>
    <property type="project" value="Ensembl"/>
</dbReference>
<dbReference type="InterPro" id="IPR050213">
    <property type="entry name" value="GST_superfamily"/>
</dbReference>
<dbReference type="GO" id="GO:0070373">
    <property type="term" value="P:negative regulation of ERK1 and ERK2 cascade"/>
    <property type="evidence" value="ECO:0007669"/>
    <property type="project" value="Ensembl"/>
</dbReference>
<dbReference type="GO" id="GO:0004602">
    <property type="term" value="F:glutathione peroxidase activity"/>
    <property type="evidence" value="ECO:0007669"/>
    <property type="project" value="Ensembl"/>
</dbReference>
<dbReference type="GO" id="GO:0032691">
    <property type="term" value="P:negative regulation of interleukin-1 beta production"/>
    <property type="evidence" value="ECO:0007669"/>
    <property type="project" value="Ensembl"/>
</dbReference>
<keyword evidence="4" id="KW-0808">Transferase</keyword>
<keyword evidence="10" id="KW-1185">Reference proteome</keyword>
<feature type="region of interest" description="Disordered" evidence="6">
    <location>
        <begin position="154"/>
        <end position="177"/>
    </location>
</feature>
<dbReference type="GeneTree" id="ENSGT00940000162460"/>
<dbReference type="GO" id="GO:2001237">
    <property type="term" value="P:negative regulation of extrinsic apoptotic signaling pathway"/>
    <property type="evidence" value="ECO:0007669"/>
    <property type="project" value="Ensembl"/>
</dbReference>
<evidence type="ECO:0000313" key="9">
    <source>
        <dbReference type="Ensembl" id="ENSMODP00000055429.1"/>
    </source>
</evidence>
<accession>A0A5F8H7A5</accession>
<organism evidence="9 10">
    <name type="scientific">Monodelphis domestica</name>
    <name type="common">Gray short-tailed opossum</name>
    <dbReference type="NCBI Taxonomy" id="13616"/>
    <lineage>
        <taxon>Eukaryota</taxon>
        <taxon>Metazoa</taxon>
        <taxon>Chordata</taxon>
        <taxon>Craniata</taxon>
        <taxon>Vertebrata</taxon>
        <taxon>Euteleostomi</taxon>
        <taxon>Mammalia</taxon>
        <taxon>Metatheria</taxon>
        <taxon>Didelphimorphia</taxon>
        <taxon>Didelphidae</taxon>
        <taxon>Monodelphis</taxon>
    </lineage>
</organism>
<dbReference type="PROSITE" id="PS50405">
    <property type="entry name" value="GST_CTER"/>
    <property type="match status" value="1"/>
</dbReference>
<dbReference type="InterPro" id="IPR004045">
    <property type="entry name" value="Glutathione_S-Trfase_N"/>
</dbReference>
<dbReference type="GO" id="GO:0004364">
    <property type="term" value="F:glutathione transferase activity"/>
    <property type="evidence" value="ECO:0000318"/>
    <property type="project" value="GO_Central"/>
</dbReference>
<dbReference type="GO" id="GO:0006749">
    <property type="term" value="P:glutathione metabolic process"/>
    <property type="evidence" value="ECO:0000318"/>
    <property type="project" value="GO_Central"/>
</dbReference>
<reference evidence="9" key="1">
    <citation type="journal article" date="2007" name="Nature">
        <title>Genome of the marsupial Monodelphis domestica reveals innovation in non-coding sequences.</title>
        <authorList>
            <person name="Mikkelsen T.S."/>
            <person name="Wakefield M.J."/>
            <person name="Aken B."/>
            <person name="Amemiya C.T."/>
            <person name="Chang J.L."/>
            <person name="Duke S."/>
            <person name="Garber M."/>
            <person name="Gentles A.J."/>
            <person name="Goodstadt L."/>
            <person name="Heger A."/>
            <person name="Jurka J."/>
            <person name="Kamal M."/>
            <person name="Mauceli E."/>
            <person name="Searle S.M."/>
            <person name="Sharpe T."/>
            <person name="Baker M.L."/>
            <person name="Batzer M.A."/>
            <person name="Benos P.V."/>
            <person name="Belov K."/>
            <person name="Clamp M."/>
            <person name="Cook A."/>
            <person name="Cuff J."/>
            <person name="Das R."/>
            <person name="Davidow L."/>
            <person name="Deakin J.E."/>
            <person name="Fazzari M.J."/>
            <person name="Glass J.L."/>
            <person name="Grabherr M."/>
            <person name="Greally J.M."/>
            <person name="Gu W."/>
            <person name="Hore T.A."/>
            <person name="Huttley G.A."/>
            <person name="Kleber M."/>
            <person name="Jirtle R.L."/>
            <person name="Koina E."/>
            <person name="Lee J.T."/>
            <person name="Mahony S."/>
            <person name="Marra M.A."/>
            <person name="Miller R.D."/>
            <person name="Nicholls R.D."/>
            <person name="Oda M."/>
            <person name="Papenfuss A.T."/>
            <person name="Parra Z.E."/>
            <person name="Pollock D.D."/>
            <person name="Ray D.A."/>
            <person name="Schein J.E."/>
            <person name="Speed T.P."/>
            <person name="Thompson K."/>
            <person name="VandeBerg J.L."/>
            <person name="Wade C.M."/>
            <person name="Walker J.A."/>
            <person name="Waters P.D."/>
            <person name="Webber C."/>
            <person name="Weidman J.R."/>
            <person name="Xie X."/>
            <person name="Zody M.C."/>
            <person name="Baldwin J."/>
            <person name="Abdouelleil A."/>
            <person name="Abdulkadir J."/>
            <person name="Abebe A."/>
            <person name="Abera B."/>
            <person name="Abreu J."/>
            <person name="Acer S.C."/>
            <person name="Aftuck L."/>
            <person name="Alexander A."/>
            <person name="An P."/>
            <person name="Anderson E."/>
            <person name="Anderson S."/>
            <person name="Arachi H."/>
            <person name="Azer M."/>
            <person name="Bachantsang P."/>
            <person name="Barry A."/>
            <person name="Bayul T."/>
            <person name="Berlin A."/>
            <person name="Bessette D."/>
            <person name="Bloom T."/>
            <person name="Bloom T."/>
            <person name="Boguslavskiy L."/>
            <person name="Bonnet C."/>
            <person name="Boukhgalter B."/>
            <person name="Bourzgui I."/>
            <person name="Brown A."/>
            <person name="Cahill P."/>
            <person name="Channer S."/>
            <person name="Cheshatsang Y."/>
            <person name="Chuda L."/>
            <person name="Citroen M."/>
            <person name="Collymore A."/>
            <person name="Cooke P."/>
            <person name="Costello M."/>
            <person name="D'Aco K."/>
            <person name="Daza R."/>
            <person name="De Haan G."/>
            <person name="DeGray S."/>
            <person name="DeMaso C."/>
            <person name="Dhargay N."/>
            <person name="Dooley K."/>
            <person name="Dooley E."/>
            <person name="Doricent M."/>
            <person name="Dorje P."/>
            <person name="Dorjee K."/>
            <person name="Dupes A."/>
            <person name="Elong R."/>
            <person name="Falk J."/>
            <person name="Farina A."/>
            <person name="Faro S."/>
            <person name="Ferguson D."/>
            <person name="Fisher S."/>
            <person name="Foley C.D."/>
            <person name="Franke A."/>
            <person name="Friedrich D."/>
            <person name="Gadbois L."/>
            <person name="Gearin G."/>
            <person name="Gearin C.R."/>
            <person name="Giannoukos G."/>
            <person name="Goode T."/>
            <person name="Graham J."/>
            <person name="Grandbois E."/>
            <person name="Grewal S."/>
            <person name="Gyaltsen K."/>
            <person name="Hafez N."/>
            <person name="Hagos B."/>
            <person name="Hall J."/>
            <person name="Henson C."/>
            <person name="Hollinger A."/>
            <person name="Honan T."/>
            <person name="Huard M.D."/>
            <person name="Hughes L."/>
            <person name="Hurhula B."/>
            <person name="Husby M.E."/>
            <person name="Kamat A."/>
            <person name="Kanga B."/>
            <person name="Kashin S."/>
            <person name="Khazanovich D."/>
            <person name="Kisner P."/>
            <person name="Lance K."/>
            <person name="Lara M."/>
            <person name="Lee W."/>
            <person name="Lennon N."/>
            <person name="Letendre F."/>
            <person name="LeVine R."/>
            <person name="Lipovsky A."/>
            <person name="Liu X."/>
            <person name="Liu J."/>
            <person name="Liu S."/>
            <person name="Lokyitsang T."/>
            <person name="Lokyitsang Y."/>
            <person name="Lubonja R."/>
            <person name="Lui A."/>
            <person name="MacDonald P."/>
            <person name="Magnisalis V."/>
            <person name="Maru K."/>
            <person name="Matthews C."/>
            <person name="McCusker W."/>
            <person name="McDonough S."/>
            <person name="Mehta T."/>
            <person name="Meldrim J."/>
            <person name="Meneus L."/>
            <person name="Mihai O."/>
            <person name="Mihalev A."/>
            <person name="Mihova T."/>
            <person name="Mittelman R."/>
            <person name="Mlenga V."/>
            <person name="Montmayeur A."/>
            <person name="Mulrain L."/>
            <person name="Navidi A."/>
            <person name="Naylor J."/>
            <person name="Negash T."/>
            <person name="Nguyen T."/>
            <person name="Nguyen N."/>
            <person name="Nicol R."/>
            <person name="Norbu C."/>
            <person name="Norbu N."/>
            <person name="Novod N."/>
            <person name="O'Neill B."/>
            <person name="Osman S."/>
            <person name="Markiewicz E."/>
            <person name="Oyono O.L."/>
            <person name="Patti C."/>
            <person name="Phunkhang P."/>
            <person name="Pierre F."/>
            <person name="Priest M."/>
            <person name="Raghuraman S."/>
            <person name="Rege F."/>
            <person name="Reyes R."/>
            <person name="Rise C."/>
            <person name="Rogov P."/>
            <person name="Ross K."/>
            <person name="Ryan E."/>
            <person name="Settipalli S."/>
            <person name="Shea T."/>
            <person name="Sherpa N."/>
            <person name="Shi L."/>
            <person name="Shih D."/>
            <person name="Sparrow T."/>
            <person name="Spaulding J."/>
            <person name="Stalker J."/>
            <person name="Stange-Thomann N."/>
            <person name="Stavropoulos S."/>
            <person name="Stone C."/>
            <person name="Strader C."/>
            <person name="Tesfaye S."/>
            <person name="Thomson T."/>
            <person name="Thoulutsang Y."/>
            <person name="Thoulutsang D."/>
            <person name="Topham K."/>
            <person name="Topping I."/>
            <person name="Tsamla T."/>
            <person name="Vassiliev H."/>
            <person name="Vo A."/>
            <person name="Wangchuk T."/>
            <person name="Wangdi T."/>
            <person name="Weiand M."/>
            <person name="Wilkinson J."/>
            <person name="Wilson A."/>
            <person name="Yadav S."/>
            <person name="Young G."/>
            <person name="Yu Q."/>
            <person name="Zembek L."/>
            <person name="Zhong D."/>
            <person name="Zimmer A."/>
            <person name="Zwirko Z."/>
            <person name="Jaffe D.B."/>
            <person name="Alvarez P."/>
            <person name="Brockman W."/>
            <person name="Butler J."/>
            <person name="Chin C."/>
            <person name="Gnerre S."/>
            <person name="MacCallum I."/>
            <person name="Graves J.A."/>
            <person name="Ponting C.P."/>
            <person name="Breen M."/>
            <person name="Samollow P.B."/>
            <person name="Lander E.S."/>
            <person name="Lindblad-Toh K."/>
        </authorList>
    </citation>
    <scope>NUCLEOTIDE SEQUENCE [LARGE SCALE GENOMIC DNA]</scope>
</reference>
<feature type="domain" description="GST N-terminal" evidence="7">
    <location>
        <begin position="1"/>
        <end position="42"/>
    </location>
</feature>
<dbReference type="GO" id="GO:0043651">
    <property type="term" value="P:linoleic acid metabolic process"/>
    <property type="evidence" value="ECO:0007669"/>
    <property type="project" value="Ensembl"/>
</dbReference>
<dbReference type="GO" id="GO:0005739">
    <property type="term" value="C:mitochondrion"/>
    <property type="evidence" value="ECO:0007669"/>
    <property type="project" value="Ensembl"/>
</dbReference>
<dbReference type="InterPro" id="IPR036249">
    <property type="entry name" value="Thioredoxin-like_sf"/>
</dbReference>
<feature type="domain" description="GST C-terminal" evidence="8">
    <location>
        <begin position="44"/>
        <end position="175"/>
    </location>
</feature>
<dbReference type="PROSITE" id="PS50404">
    <property type="entry name" value="GST_NTER"/>
    <property type="match status" value="1"/>
</dbReference>
<comment type="subunit">
    <text evidence="2">Homodimer.</text>
</comment>
<sequence>MQGDLKASCLFGQLHKFTDGDVTLYQSNAILRHLARKHGLYGKNEMEATLLDMANDGVEDLRLKYVKLIYQNYEEGKEQYIKELPTQLKPFETLLSQNQGGKAFIVGDQISFVDYNLLDLLLIHQVLAPGCLDAFPLLSAYVARLTARPQSSKSFLASPQAQGSPHQWQRKNSEPWA</sequence>
<evidence type="ECO:0000313" key="10">
    <source>
        <dbReference type="Proteomes" id="UP000002280"/>
    </source>
</evidence>
<dbReference type="CDD" id="cd03210">
    <property type="entry name" value="GST_C_Pi"/>
    <property type="match status" value="1"/>
</dbReference>
<dbReference type="GO" id="GO:0035730">
    <property type="term" value="F:S-nitrosoglutathione binding"/>
    <property type="evidence" value="ECO:0007669"/>
    <property type="project" value="Ensembl"/>
</dbReference>
<dbReference type="GO" id="GO:0110076">
    <property type="term" value="P:negative regulation of ferroptosis"/>
    <property type="evidence" value="ECO:0007669"/>
    <property type="project" value="Ensembl"/>
</dbReference>
<dbReference type="Proteomes" id="UP000002280">
    <property type="component" value="Unplaced"/>
</dbReference>
<gene>
    <name evidence="9" type="primary">GSTP1</name>
</gene>
<dbReference type="SUPFAM" id="SSF47616">
    <property type="entry name" value="GST C-terminal domain-like"/>
    <property type="match status" value="1"/>
</dbReference>
<dbReference type="Gene3D" id="3.40.30.10">
    <property type="entry name" value="Glutaredoxin"/>
    <property type="match status" value="1"/>
</dbReference>
<dbReference type="PRINTS" id="PR01268">
    <property type="entry name" value="GSTRNSFRASEP"/>
</dbReference>
<dbReference type="FunCoup" id="A0A5F8H7A5">
    <property type="interactions" value="121"/>
</dbReference>
<protein>
    <recommendedName>
        <fullName evidence="3">glutathione transferase</fullName>
        <ecNumber evidence="3">2.5.1.18</ecNumber>
    </recommendedName>
    <alternativeName>
        <fullName evidence="5">GST class-pi</fullName>
    </alternativeName>
</protein>
<dbReference type="OMA" id="ETTHIDM"/>
<proteinExistence type="inferred from homology"/>
<dbReference type="InParanoid" id="A0A5F8H7A5"/>
<evidence type="ECO:0000256" key="3">
    <source>
        <dbReference type="ARBA" id="ARBA00012452"/>
    </source>
</evidence>